<keyword evidence="3" id="KW-1185">Reference proteome</keyword>
<evidence type="ECO:0000313" key="3">
    <source>
        <dbReference type="Proteomes" id="UP001189429"/>
    </source>
</evidence>
<feature type="region of interest" description="Disordered" evidence="1">
    <location>
        <begin position="63"/>
        <end position="99"/>
    </location>
</feature>
<reference evidence="2" key="1">
    <citation type="submission" date="2023-10" db="EMBL/GenBank/DDBJ databases">
        <authorList>
            <person name="Chen Y."/>
            <person name="Shah S."/>
            <person name="Dougan E. K."/>
            <person name="Thang M."/>
            <person name="Chan C."/>
        </authorList>
    </citation>
    <scope>NUCLEOTIDE SEQUENCE [LARGE SCALE GENOMIC DNA]</scope>
</reference>
<dbReference type="Proteomes" id="UP001189429">
    <property type="component" value="Unassembled WGS sequence"/>
</dbReference>
<feature type="non-terminal residue" evidence="2">
    <location>
        <position position="99"/>
    </location>
</feature>
<proteinExistence type="predicted"/>
<evidence type="ECO:0000256" key="1">
    <source>
        <dbReference type="SAM" id="MobiDB-lite"/>
    </source>
</evidence>
<comment type="caution">
    <text evidence="2">The sequence shown here is derived from an EMBL/GenBank/DDBJ whole genome shotgun (WGS) entry which is preliminary data.</text>
</comment>
<feature type="region of interest" description="Disordered" evidence="1">
    <location>
        <begin position="13"/>
        <end position="44"/>
    </location>
</feature>
<name>A0ABN9WYK3_9DINO</name>
<feature type="compositionally biased region" description="Basic and acidic residues" evidence="1">
    <location>
        <begin position="90"/>
        <end position="99"/>
    </location>
</feature>
<gene>
    <name evidence="2" type="ORF">PCOR1329_LOCUS71782</name>
</gene>
<protein>
    <submittedName>
        <fullName evidence="2">Uncharacterized protein</fullName>
    </submittedName>
</protein>
<evidence type="ECO:0000313" key="2">
    <source>
        <dbReference type="EMBL" id="CAK0892030.1"/>
    </source>
</evidence>
<organism evidence="2 3">
    <name type="scientific">Prorocentrum cordatum</name>
    <dbReference type="NCBI Taxonomy" id="2364126"/>
    <lineage>
        <taxon>Eukaryota</taxon>
        <taxon>Sar</taxon>
        <taxon>Alveolata</taxon>
        <taxon>Dinophyceae</taxon>
        <taxon>Prorocentrales</taxon>
        <taxon>Prorocentraceae</taxon>
        <taxon>Prorocentrum</taxon>
    </lineage>
</organism>
<feature type="non-terminal residue" evidence="2">
    <location>
        <position position="1"/>
    </location>
</feature>
<accession>A0ABN9WYK3</accession>
<sequence>RLLRCHDERLPRASRRGECRPGAPLPRRLRRPSAGTHGARGAPKGIRERRCLALECRAGFRLPARQPGGLPQPDRAVEAFPLRPRGRGGFHPDRRGAVM</sequence>
<dbReference type="EMBL" id="CAUYUJ010019552">
    <property type="protein sequence ID" value="CAK0892030.1"/>
    <property type="molecule type" value="Genomic_DNA"/>
</dbReference>